<dbReference type="InterPro" id="IPR000210">
    <property type="entry name" value="BTB/POZ_dom"/>
</dbReference>
<dbReference type="Gene3D" id="1.25.40.420">
    <property type="match status" value="1"/>
</dbReference>
<accession>A0A482XBR2</accession>
<evidence type="ECO:0000259" key="1">
    <source>
        <dbReference type="PROSITE" id="PS50097"/>
    </source>
</evidence>
<dbReference type="OrthoDB" id="6621423at2759"/>
<name>A0A482XBR2_LAOST</name>
<evidence type="ECO:0000313" key="3">
    <source>
        <dbReference type="Proteomes" id="UP000291343"/>
    </source>
</evidence>
<dbReference type="InterPro" id="IPR011705">
    <property type="entry name" value="BACK"/>
</dbReference>
<dbReference type="InterPro" id="IPR011333">
    <property type="entry name" value="SKP1/BTB/POZ_sf"/>
</dbReference>
<dbReference type="PANTHER" id="PTHR45774">
    <property type="entry name" value="BTB/POZ DOMAIN-CONTAINING"/>
    <property type="match status" value="1"/>
</dbReference>
<organism evidence="2 3">
    <name type="scientific">Laodelphax striatellus</name>
    <name type="common">Small brown planthopper</name>
    <name type="synonym">Delphax striatella</name>
    <dbReference type="NCBI Taxonomy" id="195883"/>
    <lineage>
        <taxon>Eukaryota</taxon>
        <taxon>Metazoa</taxon>
        <taxon>Ecdysozoa</taxon>
        <taxon>Arthropoda</taxon>
        <taxon>Hexapoda</taxon>
        <taxon>Insecta</taxon>
        <taxon>Pterygota</taxon>
        <taxon>Neoptera</taxon>
        <taxon>Paraneoptera</taxon>
        <taxon>Hemiptera</taxon>
        <taxon>Auchenorrhyncha</taxon>
        <taxon>Fulgoroidea</taxon>
        <taxon>Delphacidae</taxon>
        <taxon>Criomorphinae</taxon>
        <taxon>Laodelphax</taxon>
    </lineage>
</organism>
<dbReference type="SMART" id="SM00225">
    <property type="entry name" value="BTB"/>
    <property type="match status" value="1"/>
</dbReference>
<comment type="caution">
    <text evidence="2">The sequence shown here is derived from an EMBL/GenBank/DDBJ whole genome shotgun (WGS) entry which is preliminary data.</text>
</comment>
<sequence>PTNLPSLQLLSTIDFKSIVKWNNSSLLTRTNLMKMDSNKDKNSSDIDLRETFQKRFLHLLNNDIDCDCEFVFGSQNIIVKGHKFLFSAASEVFHAMFHGELKEENAVRIEDLDPEGFQGMRQFIYTGEVNFKSAVNALLTYIAARKYIIPALTRECIDYLGKKHNIQPSEVLEFYEICKANNIPEFEESCYEIIQQQTDEVVSSECFLSIKPETMELILKSPNLKLNSEVDVLQHFEKWVTAEAERRGIDVREMMASSIHNLMKHIRFLTISSDDFVSNASDSLLLTPEEKLAVVCNLIKSESKPMPKSLSLERKHRNFVSSSISESEIFNYKHTFVVSLDDCVRSSEYLLRLKLDFFSPFIITFTKIYEYLCFQVEIDTKIINDDIDLLTMTSKFKAIPFSREKSDHLLSENELNIIVDWNTKQHFEMVLAKIPISKLRNVDSLISEANTVTIHGLFNVTLEESGNMKSVL</sequence>
<protein>
    <recommendedName>
        <fullName evidence="1">BTB domain-containing protein</fullName>
    </recommendedName>
</protein>
<dbReference type="InParanoid" id="A0A482XBR2"/>
<dbReference type="Pfam" id="PF00651">
    <property type="entry name" value="BTB"/>
    <property type="match status" value="1"/>
</dbReference>
<dbReference type="SUPFAM" id="SSF54695">
    <property type="entry name" value="POZ domain"/>
    <property type="match status" value="1"/>
</dbReference>
<dbReference type="EMBL" id="QKKF02013261">
    <property type="protein sequence ID" value="RZF43123.1"/>
    <property type="molecule type" value="Genomic_DNA"/>
</dbReference>
<feature type="non-terminal residue" evidence="2">
    <location>
        <position position="1"/>
    </location>
</feature>
<proteinExistence type="predicted"/>
<feature type="domain" description="BTB" evidence="1">
    <location>
        <begin position="66"/>
        <end position="133"/>
    </location>
</feature>
<dbReference type="Proteomes" id="UP000291343">
    <property type="component" value="Unassembled WGS sequence"/>
</dbReference>
<dbReference type="SMR" id="A0A482XBR2"/>
<dbReference type="STRING" id="195883.A0A482XBR2"/>
<reference evidence="2 3" key="1">
    <citation type="journal article" date="2017" name="Gigascience">
        <title>Genome sequence of the small brown planthopper, Laodelphax striatellus.</title>
        <authorList>
            <person name="Zhu J."/>
            <person name="Jiang F."/>
            <person name="Wang X."/>
            <person name="Yang P."/>
            <person name="Bao Y."/>
            <person name="Zhao W."/>
            <person name="Wang W."/>
            <person name="Lu H."/>
            <person name="Wang Q."/>
            <person name="Cui N."/>
            <person name="Li J."/>
            <person name="Chen X."/>
            <person name="Luo L."/>
            <person name="Yu J."/>
            <person name="Kang L."/>
            <person name="Cui F."/>
        </authorList>
    </citation>
    <scope>NUCLEOTIDE SEQUENCE [LARGE SCALE GENOMIC DNA]</scope>
    <source>
        <strain evidence="2">Lst14</strain>
    </source>
</reference>
<dbReference type="SMART" id="SM00875">
    <property type="entry name" value="BACK"/>
    <property type="match status" value="1"/>
</dbReference>
<dbReference type="PANTHER" id="PTHR45774:SF3">
    <property type="entry name" value="BTB (POZ) DOMAIN-CONTAINING 2B-RELATED"/>
    <property type="match status" value="1"/>
</dbReference>
<dbReference type="GO" id="GO:0022008">
    <property type="term" value="P:neurogenesis"/>
    <property type="evidence" value="ECO:0007669"/>
    <property type="project" value="TreeGrafter"/>
</dbReference>
<dbReference type="AlphaFoldDB" id="A0A482XBR2"/>
<gene>
    <name evidence="2" type="ORF">LSTR_LSTR001301</name>
</gene>
<dbReference type="GO" id="GO:0005829">
    <property type="term" value="C:cytosol"/>
    <property type="evidence" value="ECO:0007669"/>
    <property type="project" value="TreeGrafter"/>
</dbReference>
<dbReference type="PROSITE" id="PS50097">
    <property type="entry name" value="BTB"/>
    <property type="match status" value="1"/>
</dbReference>
<evidence type="ECO:0000313" key="2">
    <source>
        <dbReference type="EMBL" id="RZF43123.1"/>
    </source>
</evidence>
<dbReference type="Pfam" id="PF07707">
    <property type="entry name" value="BACK"/>
    <property type="match status" value="1"/>
</dbReference>
<dbReference type="Gene3D" id="3.30.710.10">
    <property type="entry name" value="Potassium Channel Kv1.1, Chain A"/>
    <property type="match status" value="1"/>
</dbReference>
<keyword evidence="3" id="KW-1185">Reference proteome</keyword>